<evidence type="ECO:0000313" key="5">
    <source>
        <dbReference type="Proteomes" id="UP000680750"/>
    </source>
</evidence>
<sequence>MSTVEFFGGLGVIGSSKIMVSHGGHRVLLDIGLDIPAGGDLFRAPVTPRPGRELADRLRVGAAPRIPGLFDPALLPGSGEPAALAGAGAEAELAALAEPVGETAVFVSHPHLDHVGLAGFVRPDVPVHAHRDAVRLLAALADTGEGLPGHEPSWRPLDDGEIVHCGEISVECVPVDHDVPGASGYLVRTPDGVLAYTGDIRFHGRHPGRSEGFVDRAAGCDLLVTEGTTLGWPAPDGPPRNEDDVTDSYRTLLRETAGLMLLALYPRDVERAAEFVACTETAGRRLLWPSGVAAFLRRMGVDAEPLDAVPLADLHAAPGDFVVAPEPYEFPALLDLPLSADSAYVHANGEPLGAFDPRWSLLTGWLATLSVPLHTIGCSGHASPDDLHRMVQRIHPTTVAPIHTTEPTRLHPPIGTHRLVPSYATRYTITGDPL</sequence>
<dbReference type="SUPFAM" id="SSF56281">
    <property type="entry name" value="Metallo-hydrolase/oxidoreductase"/>
    <property type="match status" value="1"/>
</dbReference>
<dbReference type="Proteomes" id="UP000680750">
    <property type="component" value="Chromosome"/>
</dbReference>
<dbReference type="PANTHER" id="PTHR43694">
    <property type="entry name" value="RIBONUCLEASE J"/>
    <property type="match status" value="1"/>
</dbReference>
<keyword evidence="1" id="KW-0378">Hydrolase</keyword>
<dbReference type="CDD" id="cd07732">
    <property type="entry name" value="metallo-hydrolase-like_MBL-fold"/>
    <property type="match status" value="1"/>
</dbReference>
<keyword evidence="1" id="KW-0540">Nuclease</keyword>
<dbReference type="OrthoDB" id="9803916at2"/>
<dbReference type="InterPro" id="IPR042173">
    <property type="entry name" value="RNase_J_2"/>
</dbReference>
<protein>
    <submittedName>
        <fullName evidence="4">MBL fold metallo-hydrolase</fullName>
    </submittedName>
</protein>
<gene>
    <name evidence="4" type="ORF">Asera_22110</name>
</gene>
<dbReference type="GO" id="GO:0004527">
    <property type="term" value="F:exonuclease activity"/>
    <property type="evidence" value="ECO:0007669"/>
    <property type="project" value="UniProtKB-KW"/>
</dbReference>
<keyword evidence="2" id="KW-0694">RNA-binding</keyword>
<dbReference type="KEGG" id="aser:Asera_22110"/>
<keyword evidence="1" id="KW-0269">Exonuclease</keyword>
<dbReference type="EMBL" id="AP023354">
    <property type="protein sequence ID" value="BCJ28103.1"/>
    <property type="molecule type" value="Genomic_DNA"/>
</dbReference>
<dbReference type="Gene3D" id="3.60.15.10">
    <property type="entry name" value="Ribonuclease Z/Hydroxyacylglutathione hydrolase-like"/>
    <property type="match status" value="1"/>
</dbReference>
<dbReference type="GO" id="GO:0003723">
    <property type="term" value="F:RNA binding"/>
    <property type="evidence" value="ECO:0007669"/>
    <property type="project" value="UniProtKB-KW"/>
</dbReference>
<evidence type="ECO:0000313" key="4">
    <source>
        <dbReference type="EMBL" id="BCJ28103.1"/>
    </source>
</evidence>
<dbReference type="RefSeq" id="WP_157035145.1">
    <property type="nucleotide sequence ID" value="NZ_AP023354.1"/>
</dbReference>
<name>A0A810KY31_9ACTN</name>
<dbReference type="Pfam" id="PF12706">
    <property type="entry name" value="Lactamase_B_2"/>
    <property type="match status" value="1"/>
</dbReference>
<keyword evidence="5" id="KW-1185">Reference proteome</keyword>
<dbReference type="PANTHER" id="PTHR43694:SF1">
    <property type="entry name" value="RIBONUCLEASE J"/>
    <property type="match status" value="1"/>
</dbReference>
<dbReference type="InterPro" id="IPR036866">
    <property type="entry name" value="RibonucZ/Hydroxyglut_hydro"/>
</dbReference>
<accession>A0A810KY31</accession>
<dbReference type="Gene3D" id="3.40.50.10710">
    <property type="entry name" value="Metallo-hydrolase/oxidoreductase"/>
    <property type="match status" value="1"/>
</dbReference>
<dbReference type="SMART" id="SM00849">
    <property type="entry name" value="Lactamase_B"/>
    <property type="match status" value="1"/>
</dbReference>
<evidence type="ECO:0000259" key="3">
    <source>
        <dbReference type="SMART" id="SM00849"/>
    </source>
</evidence>
<proteinExistence type="predicted"/>
<evidence type="ECO:0000256" key="1">
    <source>
        <dbReference type="ARBA" id="ARBA00022839"/>
    </source>
</evidence>
<feature type="domain" description="Metallo-beta-lactamase" evidence="3">
    <location>
        <begin position="14"/>
        <end position="237"/>
    </location>
</feature>
<dbReference type="InterPro" id="IPR001279">
    <property type="entry name" value="Metallo-B-lactamas"/>
</dbReference>
<reference evidence="4" key="1">
    <citation type="submission" date="2020-08" db="EMBL/GenBank/DDBJ databases">
        <title>Whole genome shotgun sequence of Actinocatenispora sera NBRC 101916.</title>
        <authorList>
            <person name="Komaki H."/>
            <person name="Tamura T."/>
        </authorList>
    </citation>
    <scope>NUCLEOTIDE SEQUENCE</scope>
    <source>
        <strain evidence="4">NBRC 101916</strain>
    </source>
</reference>
<evidence type="ECO:0000256" key="2">
    <source>
        <dbReference type="ARBA" id="ARBA00022884"/>
    </source>
</evidence>
<organism evidence="4 5">
    <name type="scientific">Actinocatenispora sera</name>
    <dbReference type="NCBI Taxonomy" id="390989"/>
    <lineage>
        <taxon>Bacteria</taxon>
        <taxon>Bacillati</taxon>
        <taxon>Actinomycetota</taxon>
        <taxon>Actinomycetes</taxon>
        <taxon>Micromonosporales</taxon>
        <taxon>Micromonosporaceae</taxon>
        <taxon>Actinocatenispora</taxon>
    </lineage>
</organism>
<dbReference type="AlphaFoldDB" id="A0A810KY31"/>